<evidence type="ECO:0000256" key="4">
    <source>
        <dbReference type="ARBA" id="ARBA00023157"/>
    </source>
</evidence>
<feature type="domain" description="Thioredoxin" evidence="6">
    <location>
        <begin position="18"/>
        <end position="169"/>
    </location>
</feature>
<gene>
    <name evidence="7" type="ORF">FCU45_08395</name>
</gene>
<dbReference type="InterPro" id="IPR013766">
    <property type="entry name" value="Thioredoxin_domain"/>
</dbReference>
<dbReference type="InterPro" id="IPR018219">
    <property type="entry name" value="Tpx_CS"/>
</dbReference>
<dbReference type="InterPro" id="IPR002065">
    <property type="entry name" value="TPX"/>
</dbReference>
<organism evidence="7 8">
    <name type="scientific">Sulfurimonas crateris</name>
    <dbReference type="NCBI Taxonomy" id="2574727"/>
    <lineage>
        <taxon>Bacteria</taxon>
        <taxon>Pseudomonadati</taxon>
        <taxon>Campylobacterota</taxon>
        <taxon>Epsilonproteobacteria</taxon>
        <taxon>Campylobacterales</taxon>
        <taxon>Sulfurimonadaceae</taxon>
        <taxon>Sulfurimonas</taxon>
    </lineage>
</organism>
<dbReference type="AlphaFoldDB" id="A0A4U2Z7T5"/>
<keyword evidence="3 7" id="KW-0560">Oxidoreductase</keyword>
<dbReference type="SUPFAM" id="SSF52833">
    <property type="entry name" value="Thioredoxin-like"/>
    <property type="match status" value="1"/>
</dbReference>
<protein>
    <submittedName>
        <fullName evidence="7">Thiol peroxidase</fullName>
        <ecNumber evidence="7">1.11.1.-</ecNumber>
    </submittedName>
</protein>
<evidence type="ECO:0000313" key="7">
    <source>
        <dbReference type="EMBL" id="TKI68971.1"/>
    </source>
</evidence>
<dbReference type="EMBL" id="SZPX01000006">
    <property type="protein sequence ID" value="TKI68971.1"/>
    <property type="molecule type" value="Genomic_DNA"/>
</dbReference>
<dbReference type="Pfam" id="PF08534">
    <property type="entry name" value="Redoxin"/>
    <property type="match status" value="1"/>
</dbReference>
<dbReference type="PANTHER" id="PTHR43110:SF1">
    <property type="entry name" value="THIOL PEROXIDASE"/>
    <property type="match status" value="1"/>
</dbReference>
<dbReference type="EC" id="1.11.1.-" evidence="7"/>
<sequence>MQTTMFKGSTVNLEGDALNVGDKAPVVHAIGTDLNNIEIGGAKDRIQLLITVPSLDTDTCAAETRRFNEDVNNLDICETTVVSMDLPFASERFCTTSGIENLSVASDYIDKEVSKAYGVLMSDNKLKGLSARAVFVIDRSGVIVYKEIVGEVTAEPNYEAALEAIKQAR</sequence>
<dbReference type="InterPro" id="IPR036249">
    <property type="entry name" value="Thioredoxin-like_sf"/>
</dbReference>
<dbReference type="GO" id="GO:0008379">
    <property type="term" value="F:thioredoxin peroxidase activity"/>
    <property type="evidence" value="ECO:0007669"/>
    <property type="project" value="InterPro"/>
</dbReference>
<dbReference type="PANTHER" id="PTHR43110">
    <property type="entry name" value="THIOL PEROXIDASE"/>
    <property type="match status" value="1"/>
</dbReference>
<dbReference type="OrthoDB" id="9781543at2"/>
<dbReference type="Gene3D" id="3.40.30.10">
    <property type="entry name" value="Glutaredoxin"/>
    <property type="match status" value="1"/>
</dbReference>
<evidence type="ECO:0000313" key="8">
    <source>
        <dbReference type="Proteomes" id="UP000309561"/>
    </source>
</evidence>
<evidence type="ECO:0000259" key="6">
    <source>
        <dbReference type="PROSITE" id="PS51352"/>
    </source>
</evidence>
<dbReference type="NCBIfam" id="NF001808">
    <property type="entry name" value="PRK00522.1"/>
    <property type="match status" value="1"/>
</dbReference>
<evidence type="ECO:0000256" key="2">
    <source>
        <dbReference type="ARBA" id="ARBA00022862"/>
    </source>
</evidence>
<proteinExistence type="predicted"/>
<evidence type="ECO:0000256" key="5">
    <source>
        <dbReference type="ARBA" id="ARBA00023284"/>
    </source>
</evidence>
<keyword evidence="2" id="KW-0049">Antioxidant</keyword>
<reference evidence="7 8" key="1">
    <citation type="submission" date="2019-04" db="EMBL/GenBank/DDBJ databases">
        <title>Sulfurimonas crateris sp. nov. a facultative anaerobic sulfur-oxidizing chemolithautotrophic bacterium isolated from a terrestrial mud vulcano.</title>
        <authorList>
            <person name="Ratnikova N.M."/>
            <person name="Slobodkin A.I."/>
            <person name="Merkel A.Y."/>
            <person name="Novikov A."/>
            <person name="Bonch-Osmolovskaya E.A."/>
            <person name="Slobodkina G.B."/>
        </authorList>
    </citation>
    <scope>NUCLEOTIDE SEQUENCE [LARGE SCALE GENOMIC DNA]</scope>
    <source>
        <strain evidence="7 8">SN118</strain>
    </source>
</reference>
<dbReference type="RefSeq" id="WP_137014237.1">
    <property type="nucleotide sequence ID" value="NZ_SZPX01000006.1"/>
</dbReference>
<keyword evidence="4" id="KW-1015">Disulfide bond</keyword>
<keyword evidence="5" id="KW-0676">Redox-active center</keyword>
<dbReference type="InterPro" id="IPR050455">
    <property type="entry name" value="Tpx_Peroxidase_subfamily"/>
</dbReference>
<name>A0A4U2Z7T5_9BACT</name>
<dbReference type="PROSITE" id="PS01265">
    <property type="entry name" value="TPX"/>
    <property type="match status" value="1"/>
</dbReference>
<dbReference type="PROSITE" id="PS51352">
    <property type="entry name" value="THIOREDOXIN_2"/>
    <property type="match status" value="1"/>
</dbReference>
<dbReference type="Proteomes" id="UP000309561">
    <property type="component" value="Unassembled WGS sequence"/>
</dbReference>
<comment type="caution">
    <text evidence="7">The sequence shown here is derived from an EMBL/GenBank/DDBJ whole genome shotgun (WGS) entry which is preliminary data.</text>
</comment>
<evidence type="ECO:0000256" key="3">
    <source>
        <dbReference type="ARBA" id="ARBA00023002"/>
    </source>
</evidence>
<evidence type="ECO:0000256" key="1">
    <source>
        <dbReference type="ARBA" id="ARBA00022559"/>
    </source>
</evidence>
<dbReference type="InterPro" id="IPR013740">
    <property type="entry name" value="Redoxin"/>
</dbReference>
<accession>A0A4U2Z7T5</accession>
<dbReference type="CDD" id="cd03014">
    <property type="entry name" value="PRX_Atyp2cys"/>
    <property type="match status" value="1"/>
</dbReference>
<keyword evidence="8" id="KW-1185">Reference proteome</keyword>
<keyword evidence="1 7" id="KW-0575">Peroxidase</keyword>